<name>U6C1I6_CONMR</name>
<feature type="signal peptide" evidence="1">
    <location>
        <begin position="1"/>
        <end position="25"/>
    </location>
</feature>
<sequence length="127" mass="14447">MSGHTSVNFLLLSIVALGMVATVICLCDSYISSELCEHPEETCFCPNHMCCPLSPYRQDQCMYWEACRIFRKPVGSRSTHMQKKITFVCHVILPTSVCDKRADTKSWGFPYRSFAVPFFPSPVELIK</sequence>
<protein>
    <submittedName>
        <fullName evidence="2">Mr_precursor_007</fullName>
    </submittedName>
</protein>
<dbReference type="AlphaFoldDB" id="U6C1I6"/>
<evidence type="ECO:0000256" key="1">
    <source>
        <dbReference type="SAM" id="SignalP"/>
    </source>
</evidence>
<keyword evidence="1" id="KW-0732">Signal</keyword>
<feature type="chain" id="PRO_5004667611" evidence="1">
    <location>
        <begin position="26"/>
        <end position="127"/>
    </location>
</feature>
<organism evidence="2">
    <name type="scientific">Conus marmoreus</name>
    <name type="common">Marble cone</name>
    <dbReference type="NCBI Taxonomy" id="42752"/>
    <lineage>
        <taxon>Eukaryota</taxon>
        <taxon>Metazoa</taxon>
        <taxon>Spiralia</taxon>
        <taxon>Lophotrochozoa</taxon>
        <taxon>Mollusca</taxon>
        <taxon>Gastropoda</taxon>
        <taxon>Caenogastropoda</taxon>
        <taxon>Neogastropoda</taxon>
        <taxon>Conoidea</taxon>
        <taxon>Conidae</taxon>
        <taxon>Conus</taxon>
    </lineage>
</organism>
<reference evidence="2" key="1">
    <citation type="journal article" date="2013" name="BMC Genomics">
        <title>Systematic interrogation of the Conus marmoreus venom duct transcriptome with ConoSorter reveals 158 novel conotoxins and 13 new gene superfamilies.</title>
        <authorList>
            <person name="Lavergne V."/>
            <person name="Dutertre S."/>
            <person name="Jin A."/>
            <person name="Lewis R.J."/>
            <person name="Taft R.J."/>
            <person name="Alewood P.F."/>
        </authorList>
    </citation>
    <scope>NUCLEOTIDE SEQUENCE</scope>
</reference>
<proteinExistence type="evidence at transcript level"/>
<dbReference type="EMBL" id="AB850701">
    <property type="protein sequence ID" value="BAO02081.1"/>
    <property type="molecule type" value="mRNA"/>
</dbReference>
<evidence type="ECO:0000313" key="2">
    <source>
        <dbReference type="EMBL" id="BAO02081.1"/>
    </source>
</evidence>
<accession>U6C1I6</accession>